<keyword evidence="6" id="KW-1185">Reference proteome</keyword>
<dbReference type="GO" id="GO:0016757">
    <property type="term" value="F:glycosyltransferase activity"/>
    <property type="evidence" value="ECO:0007669"/>
    <property type="project" value="UniProtKB-KW"/>
</dbReference>
<evidence type="ECO:0000256" key="3">
    <source>
        <dbReference type="ARBA" id="ARBA00022679"/>
    </source>
</evidence>
<keyword evidence="4" id="KW-0472">Membrane</keyword>
<name>A0A3R9XRF6_9RICK</name>
<dbReference type="RefSeq" id="WP_126044667.1">
    <property type="nucleotide sequence ID" value="NZ_RXFM01000032.1"/>
</dbReference>
<accession>A0A3R9XRF6</accession>
<dbReference type="Proteomes" id="UP000279470">
    <property type="component" value="Unassembled WGS sequence"/>
</dbReference>
<evidence type="ECO:0000313" key="6">
    <source>
        <dbReference type="Proteomes" id="UP000279470"/>
    </source>
</evidence>
<evidence type="ECO:0000313" key="5">
    <source>
        <dbReference type="EMBL" id="RST67778.1"/>
    </source>
</evidence>
<keyword evidence="4" id="KW-0812">Transmembrane</keyword>
<evidence type="ECO:0000256" key="2">
    <source>
        <dbReference type="ARBA" id="ARBA00022676"/>
    </source>
</evidence>
<protein>
    <submittedName>
        <fullName evidence="5">Glycosyltransferase</fullName>
    </submittedName>
</protein>
<dbReference type="InterPro" id="IPR029044">
    <property type="entry name" value="Nucleotide-diphossugar_trans"/>
</dbReference>
<sequence length="287" mass="33702">MKNFLRPYTILLPIYKEEKIIEQLIGAIKDLIYPKNLLQVLCLIESDDNKTLSALLKINLPDYFSILIVKGEGPKTKARACNFGLKYATGDYLVIFDAEDIHEKGQLLKAAKTFYQSNDPYLSCLQAKLTFYNYNTNTLTRLFTLEYFFHFNFILPAFAKYEIPIPLGGTSNHLRTSILKRINGWDEYNVTEDADLTYRLYKNNFKIKMLNSYTSEETVVDIKSWIKQRSRWIKGHIITFLVQSRTIFNINSKANSIKYVFSLYRLRLYYFMGITSILSLFQFYCKR</sequence>
<dbReference type="PANTHER" id="PTHR43630">
    <property type="entry name" value="POLY-BETA-1,6-N-ACETYL-D-GLUCOSAMINE SYNTHASE"/>
    <property type="match status" value="1"/>
</dbReference>
<dbReference type="PANTHER" id="PTHR43630:SF1">
    <property type="entry name" value="POLY-BETA-1,6-N-ACETYL-D-GLUCOSAMINE SYNTHASE"/>
    <property type="match status" value="1"/>
</dbReference>
<comment type="similarity">
    <text evidence="1">Belongs to the glycosyltransferase 2 family.</text>
</comment>
<organism evidence="5 6">
    <name type="scientific">Candidatus Aquarickettsia rohweri</name>
    <dbReference type="NCBI Taxonomy" id="2602574"/>
    <lineage>
        <taxon>Bacteria</taxon>
        <taxon>Pseudomonadati</taxon>
        <taxon>Pseudomonadota</taxon>
        <taxon>Alphaproteobacteria</taxon>
        <taxon>Rickettsiales</taxon>
        <taxon>Candidatus Midichloriaceae</taxon>
        <taxon>Candidatus Aquarickettsia</taxon>
    </lineage>
</organism>
<proteinExistence type="inferred from homology"/>
<dbReference type="AlphaFoldDB" id="A0A3R9XRF6"/>
<reference evidence="6" key="1">
    <citation type="submission" date="2018-11" db="EMBL/GenBank/DDBJ databases">
        <title>Phylogenetic, genomic, and biogeographic characterization of a novel and ubiquitous marine invertebrate-associated Rickettsiales parasite, Candidatus Marinoinvertebrata rohwerii, gen. nov., sp. nov.</title>
        <authorList>
            <person name="Klinges J.G."/>
            <person name="Rosales S.M."/>
            <person name="Mcminds R."/>
            <person name="Shaver E.C."/>
            <person name="Shantz A."/>
            <person name="Peters E.C."/>
            <person name="Burkepile D.E."/>
            <person name="Silliman B.R."/>
            <person name="Vega Thurber R.L."/>
        </authorList>
    </citation>
    <scope>NUCLEOTIDE SEQUENCE [LARGE SCALE GENOMIC DNA]</scope>
    <source>
        <strain evidence="6">a_cerv_44</strain>
    </source>
</reference>
<dbReference type="Gene3D" id="3.90.550.10">
    <property type="entry name" value="Spore Coat Polysaccharide Biosynthesis Protein SpsA, Chain A"/>
    <property type="match status" value="1"/>
</dbReference>
<keyword evidence="4" id="KW-1133">Transmembrane helix</keyword>
<dbReference type="SUPFAM" id="SSF53448">
    <property type="entry name" value="Nucleotide-diphospho-sugar transferases"/>
    <property type="match status" value="1"/>
</dbReference>
<keyword evidence="2" id="KW-0328">Glycosyltransferase</keyword>
<dbReference type="OrthoDB" id="7431422at2"/>
<evidence type="ECO:0000256" key="1">
    <source>
        <dbReference type="ARBA" id="ARBA00006739"/>
    </source>
</evidence>
<dbReference type="EMBL" id="RXFM01000032">
    <property type="protein sequence ID" value="RST67778.1"/>
    <property type="molecule type" value="Genomic_DNA"/>
</dbReference>
<feature type="transmembrane region" description="Helical" evidence="4">
    <location>
        <begin position="268"/>
        <end position="285"/>
    </location>
</feature>
<evidence type="ECO:0000256" key="4">
    <source>
        <dbReference type="SAM" id="Phobius"/>
    </source>
</evidence>
<keyword evidence="3 5" id="KW-0808">Transferase</keyword>
<comment type="caution">
    <text evidence="5">The sequence shown here is derived from an EMBL/GenBank/DDBJ whole genome shotgun (WGS) entry which is preliminary data.</text>
</comment>
<dbReference type="Pfam" id="PF13641">
    <property type="entry name" value="Glyco_tranf_2_3"/>
    <property type="match status" value="1"/>
</dbReference>
<gene>
    <name evidence="5" type="ORF">EIC27_03000</name>
</gene>